<feature type="transmembrane region" description="Helical" evidence="1">
    <location>
        <begin position="238"/>
        <end position="261"/>
    </location>
</feature>
<dbReference type="PANTHER" id="PTHR43471">
    <property type="entry name" value="ABC TRANSPORTER PERMEASE"/>
    <property type="match status" value="1"/>
</dbReference>
<sequence length="271" mass="30392">MTLMKIDLKNIFKGWLVWAILFAAIIFAFTAIYPQMITPEMKTSLDQMLGSFSPELLGIFNIQLTGPSSLVSPTGFFGYYFQYLFIAACIYGMLLGLNSLITEESEGTIEYLYAQPISRREIVGWKFLARLLLLTGFWLIAYGSSLASFALFKLPEDDLSAFIEEISKIFVAEYGVLVFFLCLGFFLSTILRSSKQTASVSLGCVFGLYLLGIVGELYDKLEWLAGLSPVRMALPVQLMDNGATSVLWVLLLGIICFFGTFSRYERKDLQV</sequence>
<dbReference type="Pfam" id="PF12679">
    <property type="entry name" value="ABC2_membrane_2"/>
    <property type="match status" value="1"/>
</dbReference>
<dbReference type="PANTHER" id="PTHR43471:SF12">
    <property type="entry name" value="HYPOTHETICAL MEMBRANE PROTEIN, CONSERVED"/>
    <property type="match status" value="1"/>
</dbReference>
<keyword evidence="1" id="KW-1133">Transmembrane helix</keyword>
<dbReference type="GO" id="GO:0005886">
    <property type="term" value="C:plasma membrane"/>
    <property type="evidence" value="ECO:0007669"/>
    <property type="project" value="UniProtKB-SubCell"/>
</dbReference>
<feature type="transmembrane region" description="Helical" evidence="1">
    <location>
        <begin position="127"/>
        <end position="151"/>
    </location>
</feature>
<dbReference type="RefSeq" id="WP_421758351.1">
    <property type="nucleotide sequence ID" value="NZ_CACRTX010000016.1"/>
</dbReference>
<feature type="transmembrane region" description="Helical" evidence="1">
    <location>
        <begin position="12"/>
        <end position="33"/>
    </location>
</feature>
<gene>
    <name evidence="2" type="ORF">ECLFYP2_00260</name>
</gene>
<accession>A0A6N3F7I3</accession>
<keyword evidence="1" id="KW-0812">Transmembrane</keyword>
<feature type="transmembrane region" description="Helical" evidence="1">
    <location>
        <begin position="171"/>
        <end position="191"/>
    </location>
</feature>
<name>A0A6N3F7I3_ENTCA</name>
<proteinExistence type="predicted"/>
<reference evidence="2" key="1">
    <citation type="submission" date="2019-11" db="EMBL/GenBank/DDBJ databases">
        <authorList>
            <person name="Feng L."/>
        </authorList>
    </citation>
    <scope>NUCLEOTIDE SEQUENCE</scope>
    <source>
        <strain evidence="2">ECasseliflavusLFYP2</strain>
    </source>
</reference>
<organism evidence="2">
    <name type="scientific">Enterococcus casseliflavus</name>
    <name type="common">Enterococcus flavescens</name>
    <dbReference type="NCBI Taxonomy" id="37734"/>
    <lineage>
        <taxon>Bacteria</taxon>
        <taxon>Bacillati</taxon>
        <taxon>Bacillota</taxon>
        <taxon>Bacilli</taxon>
        <taxon>Lactobacillales</taxon>
        <taxon>Enterococcaceae</taxon>
        <taxon>Enterococcus</taxon>
    </lineage>
</organism>
<dbReference type="EMBL" id="CACRTX010000016">
    <property type="protein sequence ID" value="VYU47951.1"/>
    <property type="molecule type" value="Genomic_DNA"/>
</dbReference>
<feature type="transmembrane region" description="Helical" evidence="1">
    <location>
        <begin position="77"/>
        <end position="97"/>
    </location>
</feature>
<dbReference type="AlphaFoldDB" id="A0A6N3F7I3"/>
<evidence type="ECO:0000313" key="2">
    <source>
        <dbReference type="EMBL" id="VYU47951.1"/>
    </source>
</evidence>
<keyword evidence="1" id="KW-0472">Membrane</keyword>
<dbReference type="GO" id="GO:0140359">
    <property type="term" value="F:ABC-type transporter activity"/>
    <property type="evidence" value="ECO:0007669"/>
    <property type="project" value="InterPro"/>
</dbReference>
<protein>
    <submittedName>
        <fullName evidence="2">ABC-2 family transporter protein</fullName>
    </submittedName>
</protein>
<feature type="transmembrane region" description="Helical" evidence="1">
    <location>
        <begin position="198"/>
        <end position="218"/>
    </location>
</feature>
<evidence type="ECO:0000256" key="1">
    <source>
        <dbReference type="SAM" id="Phobius"/>
    </source>
</evidence>